<evidence type="ECO:0000313" key="7">
    <source>
        <dbReference type="EMBL" id="BBK21490.1"/>
    </source>
</evidence>
<dbReference type="EMBL" id="AP019695">
    <property type="protein sequence ID" value="BBK21490.1"/>
    <property type="molecule type" value="Genomic_DNA"/>
</dbReference>
<evidence type="ECO:0000256" key="2">
    <source>
        <dbReference type="ARBA" id="ARBA00022670"/>
    </source>
</evidence>
<dbReference type="Proteomes" id="UP000464754">
    <property type="component" value="Chromosome"/>
</dbReference>
<protein>
    <recommendedName>
        <fullName evidence="6">Ribosomal processing cysteine protease Prp</fullName>
    </recommendedName>
</protein>
<comment type="similarity">
    <text evidence="5">Belongs to the Prp family.</text>
</comment>
<keyword evidence="4" id="KW-0788">Thiol protease</keyword>
<sequence length="104" mass="11594">MVKVKVERSHKEIVTIKIFDHAGYADAGQDLVCAGVSSISVGMMNALDLLVPETCIFQLKEAYVEIKTKQSNEKTLLLLEGMLVQLKTLQESYSSYITINDQEV</sequence>
<dbReference type="AlphaFoldDB" id="A0A6N4TEW9"/>
<keyword evidence="3" id="KW-0378">Hydrolase</keyword>
<organism evidence="7 8">
    <name type="scientific">Amedibacterium intestinale</name>
    <dbReference type="NCBI Taxonomy" id="2583452"/>
    <lineage>
        <taxon>Bacteria</taxon>
        <taxon>Bacillati</taxon>
        <taxon>Bacillota</taxon>
        <taxon>Erysipelotrichia</taxon>
        <taxon>Erysipelotrichales</taxon>
        <taxon>Erysipelotrichaceae</taxon>
        <taxon>Amedibacterium</taxon>
    </lineage>
</organism>
<dbReference type="Pfam" id="PF04327">
    <property type="entry name" value="Peptidase_Prp"/>
    <property type="match status" value="1"/>
</dbReference>
<keyword evidence="8" id="KW-1185">Reference proteome</keyword>
<dbReference type="Gene3D" id="3.30.70.1490">
    <property type="entry name" value="Cysteine protease Prp"/>
    <property type="match status" value="1"/>
</dbReference>
<evidence type="ECO:0000256" key="4">
    <source>
        <dbReference type="ARBA" id="ARBA00022807"/>
    </source>
</evidence>
<evidence type="ECO:0000256" key="6">
    <source>
        <dbReference type="ARBA" id="ARBA00044538"/>
    </source>
</evidence>
<proteinExistence type="inferred from homology"/>
<dbReference type="InterPro" id="IPR036764">
    <property type="entry name" value="Peptidase_Prp_sf"/>
</dbReference>
<dbReference type="GO" id="GO:0006508">
    <property type="term" value="P:proteolysis"/>
    <property type="evidence" value="ECO:0007669"/>
    <property type="project" value="UniProtKB-KW"/>
</dbReference>
<dbReference type="InterPro" id="IPR007422">
    <property type="entry name" value="Peptidase_Prp"/>
</dbReference>
<dbReference type="CDD" id="cd16332">
    <property type="entry name" value="Prp-like"/>
    <property type="match status" value="1"/>
</dbReference>
<gene>
    <name evidence="7" type="primary">ysxB</name>
    <name evidence="7" type="ORF">Aargi30884_03930</name>
</gene>
<reference evidence="8" key="1">
    <citation type="submission" date="2019-05" db="EMBL/GenBank/DDBJ databases">
        <title>Complete genome sequencing of Absiella argi strain JCM 30884.</title>
        <authorList>
            <person name="Sakamoto M."/>
            <person name="Murakami T."/>
            <person name="Mori H."/>
        </authorList>
    </citation>
    <scope>NUCLEOTIDE SEQUENCE [LARGE SCALE GENOMIC DNA]</scope>
    <source>
        <strain evidence="8">JCM 30884</strain>
    </source>
</reference>
<dbReference type="KEGG" id="aarg:Aargi30884_03930"/>
<dbReference type="GO" id="GO:0042254">
    <property type="term" value="P:ribosome biogenesis"/>
    <property type="evidence" value="ECO:0007669"/>
    <property type="project" value="UniProtKB-KW"/>
</dbReference>
<evidence type="ECO:0000256" key="5">
    <source>
        <dbReference type="ARBA" id="ARBA00044503"/>
    </source>
</evidence>
<dbReference type="SUPFAM" id="SSF118010">
    <property type="entry name" value="TM1457-like"/>
    <property type="match status" value="1"/>
</dbReference>
<evidence type="ECO:0000313" key="8">
    <source>
        <dbReference type="Proteomes" id="UP000464754"/>
    </source>
</evidence>
<evidence type="ECO:0000256" key="1">
    <source>
        <dbReference type="ARBA" id="ARBA00022517"/>
    </source>
</evidence>
<evidence type="ECO:0000256" key="3">
    <source>
        <dbReference type="ARBA" id="ARBA00022801"/>
    </source>
</evidence>
<name>A0A6N4TEW9_9FIRM</name>
<keyword evidence="1" id="KW-0690">Ribosome biogenesis</keyword>
<dbReference type="PANTHER" id="PTHR39178">
    <property type="entry name" value="HYPOTHETICAL RIBOSOME-ASSOCIATED PROTEIN"/>
    <property type="match status" value="1"/>
</dbReference>
<dbReference type="PANTHER" id="PTHR39178:SF1">
    <property type="entry name" value="RIBOSOMAL-PROCESSING CYSTEINE PROTEASE PRP"/>
    <property type="match status" value="1"/>
</dbReference>
<dbReference type="RefSeq" id="WP_115714702.1">
    <property type="nucleotide sequence ID" value="NZ_AP019695.1"/>
</dbReference>
<keyword evidence="2" id="KW-0645">Protease</keyword>
<accession>A0A6N4TEW9</accession>
<dbReference type="GO" id="GO:0008234">
    <property type="term" value="F:cysteine-type peptidase activity"/>
    <property type="evidence" value="ECO:0007669"/>
    <property type="project" value="UniProtKB-KW"/>
</dbReference>